<evidence type="ECO:0000313" key="2">
    <source>
        <dbReference type="EMBL" id="RTE55228.1"/>
    </source>
</evidence>
<evidence type="ECO:0000259" key="1">
    <source>
        <dbReference type="Pfam" id="PF12867"/>
    </source>
</evidence>
<dbReference type="Pfam" id="PF12867">
    <property type="entry name" value="DinB_2"/>
    <property type="match status" value="1"/>
</dbReference>
<dbReference type="InterPro" id="IPR034660">
    <property type="entry name" value="DinB/YfiT-like"/>
</dbReference>
<dbReference type="Gene3D" id="1.20.120.450">
    <property type="entry name" value="dinb family like domain"/>
    <property type="match status" value="1"/>
</dbReference>
<feature type="domain" description="DinB-like" evidence="1">
    <location>
        <begin position="12"/>
        <end position="143"/>
    </location>
</feature>
<dbReference type="RefSeq" id="WP_126160531.1">
    <property type="nucleotide sequence ID" value="NZ_RQPJ01000001.1"/>
</dbReference>
<comment type="caution">
    <text evidence="2">The sequence shown here is derived from an EMBL/GenBank/DDBJ whole genome shotgun (WGS) entry which is preliminary data.</text>
</comment>
<organism evidence="2 3">
    <name type="scientific">Arenibacter aquaticus</name>
    <dbReference type="NCBI Taxonomy" id="2489054"/>
    <lineage>
        <taxon>Bacteria</taxon>
        <taxon>Pseudomonadati</taxon>
        <taxon>Bacteroidota</taxon>
        <taxon>Flavobacteriia</taxon>
        <taxon>Flavobacteriales</taxon>
        <taxon>Flavobacteriaceae</taxon>
        <taxon>Arenibacter</taxon>
    </lineage>
</organism>
<dbReference type="SUPFAM" id="SSF109854">
    <property type="entry name" value="DinB/YfiT-like putative metalloenzymes"/>
    <property type="match status" value="1"/>
</dbReference>
<reference evidence="2 3" key="1">
    <citation type="submission" date="2018-11" db="EMBL/GenBank/DDBJ databases">
        <title>Arenibacter aquaticus sp.nov., a marine bacterium isolated from surface seawater in the South China Sea.</title>
        <authorList>
            <person name="Guo J."/>
            <person name="Sun J."/>
        </authorList>
    </citation>
    <scope>NUCLEOTIDE SEQUENCE [LARGE SCALE GENOMIC DNA]</scope>
    <source>
        <strain evidence="2 3">GUO666</strain>
    </source>
</reference>
<protein>
    <submittedName>
        <fullName evidence="2">DinB family protein</fullName>
    </submittedName>
</protein>
<dbReference type="EMBL" id="RQPJ01000001">
    <property type="protein sequence ID" value="RTE55228.1"/>
    <property type="molecule type" value="Genomic_DNA"/>
</dbReference>
<accession>A0A3S0C9N7</accession>
<dbReference type="InterPro" id="IPR024775">
    <property type="entry name" value="DinB-like"/>
</dbReference>
<dbReference type="AlphaFoldDB" id="A0A3S0C9N7"/>
<dbReference type="OrthoDB" id="824606at2"/>
<gene>
    <name evidence="2" type="ORF">EHW67_01290</name>
</gene>
<dbReference type="Proteomes" id="UP000267585">
    <property type="component" value="Unassembled WGS sequence"/>
</dbReference>
<evidence type="ECO:0000313" key="3">
    <source>
        <dbReference type="Proteomes" id="UP000267585"/>
    </source>
</evidence>
<keyword evidence="3" id="KW-1185">Reference proteome</keyword>
<name>A0A3S0C9N7_9FLAO</name>
<proteinExistence type="predicted"/>
<sequence length="151" mass="17004">MKTKTALLLELWTEARTRLTYQLTNILENDLGKRLPPAVNSVGFLLRHIGDVELLFAKNIFGAPNVRVIAKTVIAKTDTGEWNNLEELKAYVDHSFKTLKDIVEQQTDADWESLVTTKEFGTKTKAEAFGRIVSHTNHHAGQLAILLKYGQ</sequence>